<evidence type="ECO:0000256" key="16">
    <source>
        <dbReference type="ARBA" id="ARBA00023291"/>
    </source>
</evidence>
<feature type="domain" description="Glutamine amidotransferase type-2" evidence="21">
    <location>
        <begin position="18"/>
        <end position="398"/>
    </location>
</feature>
<keyword evidence="6" id="KW-0028">Amino-acid biosynthesis</keyword>
<comment type="catalytic activity">
    <reaction evidence="18">
        <text>2 L-glutamate + NADP(+) = L-glutamine + 2-oxoglutarate + NADPH + H(+)</text>
        <dbReference type="Rhea" id="RHEA:15501"/>
        <dbReference type="ChEBI" id="CHEBI:15378"/>
        <dbReference type="ChEBI" id="CHEBI:16810"/>
        <dbReference type="ChEBI" id="CHEBI:29985"/>
        <dbReference type="ChEBI" id="CHEBI:57783"/>
        <dbReference type="ChEBI" id="CHEBI:58349"/>
        <dbReference type="ChEBI" id="CHEBI:58359"/>
        <dbReference type="EC" id="1.4.1.13"/>
    </reaction>
</comment>
<dbReference type="Pfam" id="PF01645">
    <property type="entry name" value="Glu_synthase"/>
    <property type="match status" value="1"/>
</dbReference>
<evidence type="ECO:0000256" key="11">
    <source>
        <dbReference type="ARBA" id="ARBA00022962"/>
    </source>
</evidence>
<keyword evidence="8" id="KW-0288">FMN</keyword>
<evidence type="ECO:0000256" key="14">
    <source>
        <dbReference type="ARBA" id="ARBA00023014"/>
    </source>
</evidence>
<evidence type="ECO:0000256" key="20">
    <source>
        <dbReference type="ARBA" id="ARBA00079921"/>
    </source>
</evidence>
<comment type="cofactor">
    <cofactor evidence="1">
        <name>FMN</name>
        <dbReference type="ChEBI" id="CHEBI:58210"/>
    </cofactor>
</comment>
<organism evidence="22 23">
    <name type="scientific">Candidatus Mucispirillum faecigallinarum</name>
    <dbReference type="NCBI Taxonomy" id="2838699"/>
    <lineage>
        <taxon>Bacteria</taxon>
        <taxon>Pseudomonadati</taxon>
        <taxon>Deferribacterota</taxon>
        <taxon>Deferribacteres</taxon>
        <taxon>Deferribacterales</taxon>
        <taxon>Mucispirillaceae</taxon>
        <taxon>Mucispirillum</taxon>
    </lineage>
</organism>
<evidence type="ECO:0000256" key="6">
    <source>
        <dbReference type="ARBA" id="ARBA00022605"/>
    </source>
</evidence>
<evidence type="ECO:0000256" key="13">
    <source>
        <dbReference type="ARBA" id="ARBA00023004"/>
    </source>
</evidence>
<dbReference type="GO" id="GO:0004355">
    <property type="term" value="F:glutamate synthase (NADPH) activity"/>
    <property type="evidence" value="ECO:0007669"/>
    <property type="project" value="UniProtKB-EC"/>
</dbReference>
<dbReference type="GO" id="GO:0006537">
    <property type="term" value="P:glutamate biosynthetic process"/>
    <property type="evidence" value="ECO:0007669"/>
    <property type="project" value="UniProtKB-KW"/>
</dbReference>
<dbReference type="Pfam" id="PF00310">
    <property type="entry name" value="GATase_2"/>
    <property type="match status" value="1"/>
</dbReference>
<comment type="pathway">
    <text evidence="17">Amino-acid biosynthesis; L-glutamate biosynthesis via GLT pathway; L-glutamate from 2-oxoglutarate and L-glutamine (NADP(+) route): step 1/1.</text>
</comment>
<keyword evidence="12 22" id="KW-0560">Oxidoreductase</keyword>
<dbReference type="PANTHER" id="PTHR11938">
    <property type="entry name" value="FAD NADPH DEHYDROGENASE/OXIDOREDUCTASE"/>
    <property type="match status" value="1"/>
</dbReference>
<gene>
    <name evidence="22" type="primary">gltB</name>
    <name evidence="22" type="ORF">H9804_05420</name>
</gene>
<evidence type="ECO:0000256" key="10">
    <source>
        <dbReference type="ARBA" id="ARBA00022827"/>
    </source>
</evidence>
<evidence type="ECO:0000256" key="3">
    <source>
        <dbReference type="ARBA" id="ARBA00001974"/>
    </source>
</evidence>
<evidence type="ECO:0000256" key="15">
    <source>
        <dbReference type="ARBA" id="ARBA00023164"/>
    </source>
</evidence>
<proteinExistence type="inferred from homology"/>
<dbReference type="GO" id="GO:0019676">
    <property type="term" value="P:ammonia assimilation cycle"/>
    <property type="evidence" value="ECO:0007669"/>
    <property type="project" value="TreeGrafter"/>
</dbReference>
<comment type="similarity">
    <text evidence="4">Belongs to the glutamate synthase family.</text>
</comment>
<dbReference type="PANTHER" id="PTHR11938:SF133">
    <property type="entry name" value="GLUTAMATE SYNTHASE (NADH)"/>
    <property type="match status" value="1"/>
</dbReference>
<evidence type="ECO:0000256" key="7">
    <source>
        <dbReference type="ARBA" id="ARBA00022630"/>
    </source>
</evidence>
<dbReference type="InterPro" id="IPR002489">
    <property type="entry name" value="Glu_synth_asu_C"/>
</dbReference>
<dbReference type="SUPFAM" id="SSF56235">
    <property type="entry name" value="N-terminal nucleophile aminohydrolases (Ntn hydrolases)"/>
    <property type="match status" value="1"/>
</dbReference>
<comment type="cofactor">
    <cofactor evidence="2">
        <name>[3Fe-4S] cluster</name>
        <dbReference type="ChEBI" id="CHEBI:21137"/>
    </cofactor>
</comment>
<dbReference type="InterPro" id="IPR002932">
    <property type="entry name" value="Glu_synthdom"/>
</dbReference>
<dbReference type="Gene3D" id="2.160.20.60">
    <property type="entry name" value="Glutamate synthase, alpha subunit, C-terminal domain"/>
    <property type="match status" value="1"/>
</dbReference>
<accession>A0A9D2KC13</accession>
<dbReference type="InterPro" id="IPR036485">
    <property type="entry name" value="Glu_synth_asu_C_sf"/>
</dbReference>
<dbReference type="FunFam" id="3.60.20.10:FF:000001">
    <property type="entry name" value="Glutamate synthase, large subunit"/>
    <property type="match status" value="1"/>
</dbReference>
<dbReference type="InterPro" id="IPR006982">
    <property type="entry name" value="Glu_synth_centr_N"/>
</dbReference>
<dbReference type="SUPFAM" id="SSF69336">
    <property type="entry name" value="Alpha subunit of glutamate synthase, C-terminal domain"/>
    <property type="match status" value="1"/>
</dbReference>
<name>A0A9D2KC13_9BACT</name>
<keyword evidence="10" id="KW-0274">FAD</keyword>
<dbReference type="SUPFAM" id="SSF51395">
    <property type="entry name" value="FMN-linked oxidoreductases"/>
    <property type="match status" value="1"/>
</dbReference>
<dbReference type="FunFam" id="3.20.20.70:FF:000031">
    <property type="entry name" value="Glutamate synthase 1 [NADH]"/>
    <property type="match status" value="1"/>
</dbReference>
<evidence type="ECO:0000256" key="2">
    <source>
        <dbReference type="ARBA" id="ARBA00001927"/>
    </source>
</evidence>
<dbReference type="InterPro" id="IPR050711">
    <property type="entry name" value="ET-N_metabolism_enzyme"/>
</dbReference>
<dbReference type="Gene3D" id="3.20.20.70">
    <property type="entry name" value="Aldolase class I"/>
    <property type="match status" value="2"/>
</dbReference>
<evidence type="ECO:0000256" key="4">
    <source>
        <dbReference type="ARBA" id="ARBA00009716"/>
    </source>
</evidence>
<reference evidence="22" key="1">
    <citation type="journal article" date="2021" name="PeerJ">
        <title>Extensive microbial diversity within the chicken gut microbiome revealed by metagenomics and culture.</title>
        <authorList>
            <person name="Gilroy R."/>
            <person name="Ravi A."/>
            <person name="Getino M."/>
            <person name="Pursley I."/>
            <person name="Horton D.L."/>
            <person name="Alikhan N.F."/>
            <person name="Baker D."/>
            <person name="Gharbi K."/>
            <person name="Hall N."/>
            <person name="Watson M."/>
            <person name="Adriaenssens E.M."/>
            <person name="Foster-Nyarko E."/>
            <person name="Jarju S."/>
            <person name="Secka A."/>
            <person name="Antonio M."/>
            <person name="Oren A."/>
            <person name="Chaudhuri R.R."/>
            <person name="La Ragione R."/>
            <person name="Hildebrand F."/>
            <person name="Pallen M.J."/>
        </authorList>
    </citation>
    <scope>NUCLEOTIDE SEQUENCE</scope>
    <source>
        <strain evidence="22">ChiW4-1371</strain>
    </source>
</reference>
<reference evidence="22" key="2">
    <citation type="submission" date="2021-04" db="EMBL/GenBank/DDBJ databases">
        <authorList>
            <person name="Gilroy R."/>
        </authorList>
    </citation>
    <scope>NUCLEOTIDE SEQUENCE</scope>
    <source>
        <strain evidence="22">ChiW4-1371</strain>
    </source>
</reference>
<evidence type="ECO:0000259" key="21">
    <source>
        <dbReference type="PROSITE" id="PS51278"/>
    </source>
</evidence>
<protein>
    <recommendedName>
        <fullName evidence="19">Glutamate synthase [NADPH] large chain</fullName>
        <ecNumber evidence="5">1.4.1.13</ecNumber>
    </recommendedName>
    <alternativeName>
        <fullName evidence="20">Glutamate synthase subunit alpha</fullName>
    </alternativeName>
</protein>
<evidence type="ECO:0000313" key="23">
    <source>
        <dbReference type="Proteomes" id="UP000824176"/>
    </source>
</evidence>
<dbReference type="EC" id="1.4.1.13" evidence="5"/>
<evidence type="ECO:0000256" key="1">
    <source>
        <dbReference type="ARBA" id="ARBA00001917"/>
    </source>
</evidence>
<keyword evidence="14" id="KW-0411">Iron-sulfur</keyword>
<dbReference type="Pfam" id="PF01493">
    <property type="entry name" value="GXGXG"/>
    <property type="match status" value="1"/>
</dbReference>
<keyword evidence="16" id="KW-0003">3Fe-4S</keyword>
<evidence type="ECO:0000313" key="22">
    <source>
        <dbReference type="EMBL" id="HIZ89362.1"/>
    </source>
</evidence>
<dbReference type="NCBIfam" id="NF008730">
    <property type="entry name" value="PRK11750.1"/>
    <property type="match status" value="1"/>
</dbReference>
<dbReference type="GO" id="GO:0051538">
    <property type="term" value="F:3 iron, 4 sulfur cluster binding"/>
    <property type="evidence" value="ECO:0007669"/>
    <property type="project" value="UniProtKB-KW"/>
</dbReference>
<dbReference type="PROSITE" id="PS51278">
    <property type="entry name" value="GATASE_TYPE_2"/>
    <property type="match status" value="1"/>
</dbReference>
<keyword evidence="7" id="KW-0285">Flavoprotein</keyword>
<evidence type="ECO:0000256" key="8">
    <source>
        <dbReference type="ARBA" id="ARBA00022643"/>
    </source>
</evidence>
<dbReference type="InterPro" id="IPR029055">
    <property type="entry name" value="Ntn_hydrolases_N"/>
</dbReference>
<comment type="caution">
    <text evidence="22">The sequence shown here is derived from an EMBL/GenBank/DDBJ whole genome shotgun (WGS) entry which is preliminary data.</text>
</comment>
<dbReference type="InterPro" id="IPR017932">
    <property type="entry name" value="GATase_2_dom"/>
</dbReference>
<dbReference type="CDD" id="cd00982">
    <property type="entry name" value="gltB_C"/>
    <property type="match status" value="1"/>
</dbReference>
<keyword evidence="11" id="KW-0315">Glutamine amidotransferase</keyword>
<dbReference type="Proteomes" id="UP000824176">
    <property type="component" value="Unassembled WGS sequence"/>
</dbReference>
<keyword evidence="9" id="KW-0479">Metal-binding</keyword>
<dbReference type="CDD" id="cd02808">
    <property type="entry name" value="GltS_FMN"/>
    <property type="match status" value="1"/>
</dbReference>
<keyword evidence="13" id="KW-0408">Iron</keyword>
<evidence type="ECO:0000256" key="12">
    <source>
        <dbReference type="ARBA" id="ARBA00023002"/>
    </source>
</evidence>
<evidence type="ECO:0000256" key="5">
    <source>
        <dbReference type="ARBA" id="ARBA00012079"/>
    </source>
</evidence>
<evidence type="ECO:0000256" key="18">
    <source>
        <dbReference type="ARBA" id="ARBA00048151"/>
    </source>
</evidence>
<dbReference type="GO" id="GO:0046872">
    <property type="term" value="F:metal ion binding"/>
    <property type="evidence" value="ECO:0007669"/>
    <property type="project" value="UniProtKB-KW"/>
</dbReference>
<evidence type="ECO:0000256" key="9">
    <source>
        <dbReference type="ARBA" id="ARBA00022723"/>
    </source>
</evidence>
<evidence type="ECO:0000256" key="19">
    <source>
        <dbReference type="ARBA" id="ARBA00072108"/>
    </source>
</evidence>
<dbReference type="CDD" id="cd00713">
    <property type="entry name" value="GltS"/>
    <property type="match status" value="1"/>
</dbReference>
<sequence>MYPENIGLYDSQYEKDACGVGLIADLKNIPTHQTVENGITILKNLMHRGATGGDPETGDGAGILVSIPDEFFRKVVKEKLPEYGKYGVAVIFGGTGIEDEIEKIITEKCGDIICWRDVPVDVNAVGKAARTTCPKIRQIFIKSKYDNQAVFERKLFIARRLIEIKLKDVYIPSMSSKSVVYKGLFMATQVENFYQDLKDTSFKSPIALVHQRYSTNTFPTWELAHPFRYIAHNGEINTLKGNLNNLAGREPQFSSSLLGDDLKEILPLIKEGQSDSASLDNMFELLVASGRDLCHAMLMLIPQAWGPKYHMGKDVRAFFEYHSALMEPWDGPAAVAFSDGVNAGAILDRNGLRPARYTVTTDNVLVLASETGVLDIPYDKVLKKGRLRPGEIIYCDLENHRIVSDAAVKKTAARNLPYRRWIDENRIYVNGLFESLSPAEPSRNIIKKQKLFGYTKEDFDFIIKPMAEKGAEPVGSMGNDAALAVLSEKPQLLFNYFKQLFAQVTNPPIDSIREDLVMSLITFIGNKGNILEDDASHARVIELPRPIITNDELKRLRDIGEEGFKSAVINISFRNDLEQSLKNIAEIAVEKVKEGYPVLILSDKNIEEGYTPIPSLLAVTAVNKALSKAGIRPESAVILETGEAREIMHFALLLGYGATAICPYMALESISALVESHEIKADKVKATENYVKAVDKGLLKVMSKMGISTLRSYRSGQLFEAVGLNQDIIKEYFTGTASRINGIGLKEIEHEALMRRKAADEHNDDMLESGGQYHFRKDGENHLWTPESMTLFRQAVQGKNKEKYKEYAKLINEQSKHLCTLRGLFEFATAVPVPLEEVESASSIVKRFVTGAMSLGSISPEAHETIAIAMNKLGGMSNCGEGGEDPERYKPNEKGEVRSSAIKQIASGRFGVTIEYLTNAKELQIKMAQGAKPGEGGQLPGHKVNAFIAKLRHSMPNVSLISPPPHHDIYSIEDLAQLIYDLRNSNPEARISVKLVSEVGVGTIAAGVAKAHSDVILISGHDGGTGASPLTSIKHAGLPWELGLAEAQQTLVLNKLRGRVRLQTDGQLKTGRDVIIAALLGAEEFGFATTVLASLGCVMMRQCHSNTCPVGIATQDADLRKKFTGKPEYVENFLMFVAEEVREYLAALGLRTLDEAIGRSDLLQVNKAIEFYKAKNLDFSKILQTVSGKEIKHNSSYSNKLENYDREYLLAPFKESIETGKAKTIDLEVKNINRTVGTELSHNVAKKYGLKGLEDDTINVNFKGCAGQSFGAFLAHGITFNLEGEANDFVGKGISGGKIIVKPAKNASFKASENVVAGNVIGYGGTSGKIFLNGQAGERFAIRNSGFISVVEGIGDHGCEYMTGGRVVILGNTGVNFAAGMTGGIAYVLDMSNDFDLRCNTSSVDLENIEPGSEDEKEILSLLNEHIKYTDSQKAKEVVADWENYRDMFVKVFPVDYKKALQAMKENGSN</sequence>
<comment type="cofactor">
    <cofactor evidence="3">
        <name>FAD</name>
        <dbReference type="ChEBI" id="CHEBI:57692"/>
    </cofactor>
</comment>
<dbReference type="EMBL" id="DXAQ01000086">
    <property type="protein sequence ID" value="HIZ89362.1"/>
    <property type="molecule type" value="Genomic_DNA"/>
</dbReference>
<dbReference type="Gene3D" id="3.60.20.10">
    <property type="entry name" value="Glutamine Phosphoribosylpyrophosphate, subunit 1, domain 1"/>
    <property type="match status" value="1"/>
</dbReference>
<dbReference type="FunFam" id="2.160.20.60:FF:000001">
    <property type="entry name" value="Glutamate synthase, large subunit"/>
    <property type="match status" value="1"/>
</dbReference>
<evidence type="ECO:0000256" key="17">
    <source>
        <dbReference type="ARBA" id="ARBA00037898"/>
    </source>
</evidence>
<keyword evidence="15" id="KW-0314">Glutamate biosynthesis</keyword>
<dbReference type="Pfam" id="PF04898">
    <property type="entry name" value="Glu_syn_central"/>
    <property type="match status" value="1"/>
</dbReference>
<dbReference type="InterPro" id="IPR013785">
    <property type="entry name" value="Aldolase_TIM"/>
</dbReference>